<keyword evidence="2" id="KW-0472">Membrane</keyword>
<dbReference type="AlphaFoldDB" id="A0A6G4UAZ2"/>
<feature type="region of interest" description="Disordered" evidence="1">
    <location>
        <begin position="144"/>
        <end position="216"/>
    </location>
</feature>
<feature type="transmembrane region" description="Helical" evidence="2">
    <location>
        <begin position="58"/>
        <end position="78"/>
    </location>
</feature>
<evidence type="ECO:0000313" key="3">
    <source>
        <dbReference type="EMBL" id="NGN68361.1"/>
    </source>
</evidence>
<dbReference type="RefSeq" id="WP_165242240.1">
    <property type="nucleotide sequence ID" value="NZ_JAAKZV010000199.1"/>
</dbReference>
<gene>
    <name evidence="3" type="ORF">G5C51_31240</name>
</gene>
<dbReference type="Proteomes" id="UP000481583">
    <property type="component" value="Unassembled WGS sequence"/>
</dbReference>
<comment type="caution">
    <text evidence="3">The sequence shown here is derived from an EMBL/GenBank/DDBJ whole genome shotgun (WGS) entry which is preliminary data.</text>
</comment>
<accession>A0A6G4UAZ2</accession>
<keyword evidence="2" id="KW-0812">Transmembrane</keyword>
<proteinExistence type="predicted"/>
<evidence type="ECO:0000256" key="2">
    <source>
        <dbReference type="SAM" id="Phobius"/>
    </source>
</evidence>
<dbReference type="EMBL" id="JAAKZV010000199">
    <property type="protein sequence ID" value="NGN68361.1"/>
    <property type="molecule type" value="Genomic_DNA"/>
</dbReference>
<name>A0A6G4UAZ2_9ACTN</name>
<feature type="transmembrane region" description="Helical" evidence="2">
    <location>
        <begin position="12"/>
        <end position="30"/>
    </location>
</feature>
<reference evidence="3 4" key="1">
    <citation type="submission" date="2020-02" db="EMBL/GenBank/DDBJ databases">
        <title>Whole-genome analyses of novel actinobacteria.</title>
        <authorList>
            <person name="Sahin N."/>
        </authorList>
    </citation>
    <scope>NUCLEOTIDE SEQUENCE [LARGE SCALE GENOMIC DNA]</scope>
    <source>
        <strain evidence="3 4">A7024</strain>
    </source>
</reference>
<sequence>MLENAASKVRYLIGSALVLLGAAAAVWSPFRPWYDGRHGRDYGIGQLFDGITGNRSPIMESIMLPMIAAALLAVIGVLMRSRIAITLAALVVLATVVLWMIRQGQVADGLTVNADGTGMDIGVANAWFAAVSMLLGVAIMGNPRRAKGRRRKGDTIVAPAPTSAYERGREHAPEPQPQPETAHPLPDAMRRRAPQGVDPEQTADGAPPRFPDDRAA</sequence>
<protein>
    <submittedName>
        <fullName evidence="3">Uncharacterized protein</fullName>
    </submittedName>
</protein>
<organism evidence="3 4">
    <name type="scientific">Streptomyces coryli</name>
    <dbReference type="NCBI Taxonomy" id="1128680"/>
    <lineage>
        <taxon>Bacteria</taxon>
        <taxon>Bacillati</taxon>
        <taxon>Actinomycetota</taxon>
        <taxon>Actinomycetes</taxon>
        <taxon>Kitasatosporales</taxon>
        <taxon>Streptomycetaceae</taxon>
        <taxon>Streptomyces</taxon>
    </lineage>
</organism>
<feature type="transmembrane region" description="Helical" evidence="2">
    <location>
        <begin position="83"/>
        <end position="101"/>
    </location>
</feature>
<keyword evidence="2" id="KW-1133">Transmembrane helix</keyword>
<feature type="transmembrane region" description="Helical" evidence="2">
    <location>
        <begin position="121"/>
        <end position="141"/>
    </location>
</feature>
<evidence type="ECO:0000313" key="4">
    <source>
        <dbReference type="Proteomes" id="UP000481583"/>
    </source>
</evidence>
<keyword evidence="4" id="KW-1185">Reference proteome</keyword>
<evidence type="ECO:0000256" key="1">
    <source>
        <dbReference type="SAM" id="MobiDB-lite"/>
    </source>
</evidence>